<accession>A0AAV0Y655</accession>
<organism evidence="1 2">
    <name type="scientific">Macrosiphum euphorbiae</name>
    <name type="common">potato aphid</name>
    <dbReference type="NCBI Taxonomy" id="13131"/>
    <lineage>
        <taxon>Eukaryota</taxon>
        <taxon>Metazoa</taxon>
        <taxon>Ecdysozoa</taxon>
        <taxon>Arthropoda</taxon>
        <taxon>Hexapoda</taxon>
        <taxon>Insecta</taxon>
        <taxon>Pterygota</taxon>
        <taxon>Neoptera</taxon>
        <taxon>Paraneoptera</taxon>
        <taxon>Hemiptera</taxon>
        <taxon>Sternorrhyncha</taxon>
        <taxon>Aphidomorpha</taxon>
        <taxon>Aphidoidea</taxon>
        <taxon>Aphididae</taxon>
        <taxon>Macrosiphini</taxon>
        <taxon>Macrosiphum</taxon>
    </lineage>
</organism>
<comment type="caution">
    <text evidence="1">The sequence shown here is derived from an EMBL/GenBank/DDBJ whole genome shotgun (WGS) entry which is preliminary data.</text>
</comment>
<keyword evidence="2" id="KW-1185">Reference proteome</keyword>
<evidence type="ECO:0000313" key="1">
    <source>
        <dbReference type="EMBL" id="CAI6376375.1"/>
    </source>
</evidence>
<dbReference type="GO" id="GO:0071897">
    <property type="term" value="P:DNA biosynthetic process"/>
    <property type="evidence" value="ECO:0007669"/>
    <property type="project" value="UniProtKB-ARBA"/>
</dbReference>
<name>A0AAV0Y655_9HEMI</name>
<dbReference type="InterPro" id="IPR043502">
    <property type="entry name" value="DNA/RNA_pol_sf"/>
</dbReference>
<reference evidence="1 2" key="1">
    <citation type="submission" date="2023-01" db="EMBL/GenBank/DDBJ databases">
        <authorList>
            <person name="Whitehead M."/>
        </authorList>
    </citation>
    <scope>NUCLEOTIDE SEQUENCE [LARGE SCALE GENOMIC DNA]</scope>
</reference>
<dbReference type="AlphaFoldDB" id="A0AAV0Y655"/>
<dbReference type="Proteomes" id="UP001160148">
    <property type="component" value="Unassembled WGS sequence"/>
</dbReference>
<evidence type="ECO:0008006" key="3">
    <source>
        <dbReference type="Google" id="ProtNLM"/>
    </source>
</evidence>
<proteinExistence type="predicted"/>
<dbReference type="EMBL" id="CARXXK010001473">
    <property type="protein sequence ID" value="CAI6376375.1"/>
    <property type="molecule type" value="Genomic_DNA"/>
</dbReference>
<gene>
    <name evidence="1" type="ORF">MEUPH1_LOCUS29749</name>
</gene>
<sequence length="115" mass="13213">MFRQILVHPADRVYQGIVWRPNEYSPIRIYTLNTVTYGLITSPYHALRVLKQLAYDEQGTHPEASAVLQRDFYVDEVMTGRDDVTATIKLHQELLHLLAEVGLNYISGPPTARQF</sequence>
<dbReference type="SUPFAM" id="SSF56672">
    <property type="entry name" value="DNA/RNA polymerases"/>
    <property type="match status" value="1"/>
</dbReference>
<protein>
    <recommendedName>
        <fullName evidence="3">Reverse transcriptase</fullName>
    </recommendedName>
</protein>
<evidence type="ECO:0000313" key="2">
    <source>
        <dbReference type="Proteomes" id="UP001160148"/>
    </source>
</evidence>